<gene>
    <name evidence="7" type="ORF">B0J12DRAFT_561198</name>
</gene>
<organism evidence="7 8">
    <name type="scientific">Macrophomina phaseolina</name>
    <dbReference type="NCBI Taxonomy" id="35725"/>
    <lineage>
        <taxon>Eukaryota</taxon>
        <taxon>Fungi</taxon>
        <taxon>Dikarya</taxon>
        <taxon>Ascomycota</taxon>
        <taxon>Pezizomycotina</taxon>
        <taxon>Dothideomycetes</taxon>
        <taxon>Dothideomycetes incertae sedis</taxon>
        <taxon>Botryosphaeriales</taxon>
        <taxon>Botryosphaeriaceae</taxon>
        <taxon>Macrophomina</taxon>
    </lineage>
</organism>
<dbReference type="InterPro" id="IPR000292">
    <property type="entry name" value="For/NO2_transpt"/>
</dbReference>
<comment type="similarity">
    <text evidence="5">Belongs to the FNT transporter (TC 1.A.16) family.</text>
</comment>
<comment type="subcellular location">
    <subcellularLocation>
        <location evidence="1">Membrane</location>
        <topology evidence="1">Multi-pass membrane protein</topology>
    </subcellularLocation>
</comment>
<keyword evidence="4 6" id="KW-0472">Membrane</keyword>
<dbReference type="PROSITE" id="PS01005">
    <property type="entry name" value="FORMATE_NITRITE_TP_1"/>
    <property type="match status" value="1"/>
</dbReference>
<evidence type="ECO:0000256" key="5">
    <source>
        <dbReference type="ARBA" id="ARBA00049660"/>
    </source>
</evidence>
<evidence type="ECO:0000256" key="1">
    <source>
        <dbReference type="ARBA" id="ARBA00004141"/>
    </source>
</evidence>
<evidence type="ECO:0000256" key="4">
    <source>
        <dbReference type="ARBA" id="ARBA00023136"/>
    </source>
</evidence>
<dbReference type="EMBL" id="JAGTJR010000001">
    <property type="protein sequence ID" value="KAH7064777.1"/>
    <property type="molecule type" value="Genomic_DNA"/>
</dbReference>
<evidence type="ECO:0000256" key="3">
    <source>
        <dbReference type="ARBA" id="ARBA00022989"/>
    </source>
</evidence>
<feature type="transmembrane region" description="Helical" evidence="6">
    <location>
        <begin position="31"/>
        <end position="54"/>
    </location>
</feature>
<dbReference type="Proteomes" id="UP000774617">
    <property type="component" value="Unassembled WGS sequence"/>
</dbReference>
<evidence type="ECO:0000256" key="6">
    <source>
        <dbReference type="SAM" id="Phobius"/>
    </source>
</evidence>
<evidence type="ECO:0000313" key="8">
    <source>
        <dbReference type="Proteomes" id="UP000774617"/>
    </source>
</evidence>
<keyword evidence="2 6" id="KW-0812">Transmembrane</keyword>
<dbReference type="InterPro" id="IPR023271">
    <property type="entry name" value="Aquaporin-like"/>
</dbReference>
<feature type="transmembrane region" description="Helical" evidence="6">
    <location>
        <begin position="60"/>
        <end position="81"/>
    </location>
</feature>
<accession>A0ABQ8GU58</accession>
<dbReference type="Pfam" id="PF01226">
    <property type="entry name" value="Form_Nir_trans"/>
    <property type="match status" value="1"/>
</dbReference>
<protein>
    <submittedName>
        <fullName evidence="7">Formate/nitrite transporter-domain-containing protein</fullName>
    </submittedName>
</protein>
<dbReference type="InterPro" id="IPR024002">
    <property type="entry name" value="For/NO2_transpt_CS"/>
</dbReference>
<dbReference type="PANTHER" id="PTHR30520:SF6">
    <property type="entry name" value="FORMATE_NITRATE FAMILY TRANSPORTER (EUROFUNG)"/>
    <property type="match status" value="1"/>
</dbReference>
<evidence type="ECO:0000313" key="7">
    <source>
        <dbReference type="EMBL" id="KAH7064777.1"/>
    </source>
</evidence>
<dbReference type="PANTHER" id="PTHR30520">
    <property type="entry name" value="FORMATE TRANSPORTER-RELATED"/>
    <property type="match status" value="1"/>
</dbReference>
<dbReference type="Gene3D" id="1.20.1080.10">
    <property type="entry name" value="Glycerol uptake facilitator protein"/>
    <property type="match status" value="1"/>
</dbReference>
<keyword evidence="8" id="KW-1185">Reference proteome</keyword>
<feature type="non-terminal residue" evidence="7">
    <location>
        <position position="1"/>
    </location>
</feature>
<evidence type="ECO:0000256" key="2">
    <source>
        <dbReference type="ARBA" id="ARBA00022692"/>
    </source>
</evidence>
<proteinExistence type="inferred from homology"/>
<keyword evidence="3 6" id="KW-1133">Transmembrane helix</keyword>
<name>A0ABQ8GU58_9PEZI</name>
<reference evidence="7 8" key="1">
    <citation type="journal article" date="2021" name="Nat. Commun.">
        <title>Genetic determinants of endophytism in the Arabidopsis root mycobiome.</title>
        <authorList>
            <person name="Mesny F."/>
            <person name="Miyauchi S."/>
            <person name="Thiergart T."/>
            <person name="Pickel B."/>
            <person name="Atanasova L."/>
            <person name="Karlsson M."/>
            <person name="Huettel B."/>
            <person name="Barry K.W."/>
            <person name="Haridas S."/>
            <person name="Chen C."/>
            <person name="Bauer D."/>
            <person name="Andreopoulos W."/>
            <person name="Pangilinan J."/>
            <person name="LaButti K."/>
            <person name="Riley R."/>
            <person name="Lipzen A."/>
            <person name="Clum A."/>
            <person name="Drula E."/>
            <person name="Henrissat B."/>
            <person name="Kohler A."/>
            <person name="Grigoriev I.V."/>
            <person name="Martin F.M."/>
            <person name="Hacquard S."/>
        </authorList>
    </citation>
    <scope>NUCLEOTIDE SEQUENCE [LARGE SCALE GENOMIC DNA]</scope>
    <source>
        <strain evidence="7 8">MPI-SDFR-AT-0080</strain>
    </source>
</reference>
<sequence>CAVLGSPNTSPWYQVNAPCLIKTIGALMFPIGLVMTVLSGADLFTSFFLVAAFLPRRVSLIDIAVSWTISYLGNLAGLLFFKAVITGRRGVFEEAPA</sequence>
<comment type="caution">
    <text evidence="7">The sequence shown here is derived from an EMBL/GenBank/DDBJ whole genome shotgun (WGS) entry which is preliminary data.</text>
</comment>